<feature type="compositionally biased region" description="Basic and acidic residues" evidence="5">
    <location>
        <begin position="308"/>
        <end position="317"/>
    </location>
</feature>
<dbReference type="PANTHER" id="PTHR11132">
    <property type="entry name" value="SOLUTE CARRIER FAMILY 35"/>
    <property type="match status" value="1"/>
</dbReference>
<comment type="caution">
    <text evidence="7">The sequence shown here is derived from an EMBL/GenBank/DDBJ whole genome shotgun (WGS) entry which is preliminary data.</text>
</comment>
<accession>A0A2R5GMG7</accession>
<evidence type="ECO:0000256" key="3">
    <source>
        <dbReference type="ARBA" id="ARBA00022989"/>
    </source>
</evidence>
<comment type="subcellular location">
    <subcellularLocation>
        <location evidence="1">Membrane</location>
        <topology evidence="1">Multi-pass membrane protein</topology>
    </subcellularLocation>
</comment>
<dbReference type="Proteomes" id="UP000241890">
    <property type="component" value="Unassembled WGS sequence"/>
</dbReference>
<dbReference type="GO" id="GO:0016020">
    <property type="term" value="C:membrane"/>
    <property type="evidence" value="ECO:0007669"/>
    <property type="project" value="UniProtKB-SubCell"/>
</dbReference>
<dbReference type="EMBL" id="BEYU01000067">
    <property type="protein sequence ID" value="GBG29833.1"/>
    <property type="molecule type" value="Genomic_DNA"/>
</dbReference>
<dbReference type="InterPro" id="IPR050186">
    <property type="entry name" value="TPT_transporter"/>
</dbReference>
<feature type="transmembrane region" description="Helical" evidence="6">
    <location>
        <begin position="150"/>
        <end position="170"/>
    </location>
</feature>
<keyword evidence="8" id="KW-1185">Reference proteome</keyword>
<feature type="transmembrane region" description="Helical" evidence="6">
    <location>
        <begin position="100"/>
        <end position="118"/>
    </location>
</feature>
<sequence>MSSTMAKMMFIAAGYAVSSSGLVVINKWAVMKWPYSSTLTFTQLTASWLLAFIIGTIGIVKVDKLDWGKIKAFSPACLIFFVVLACNMKLLQYANVDTFIVLRSLVPLATCFVERVTIGTPLPGPKVLACLVLIVIGAVGYVQADREFSLTAYTWGFAYVFTMVIDTVLVKRVVTKVELTPWGLVLYNNLIASVLYPFFAMATGEASQIPVALAELLAPGSESALAVGASCVFGIAISYFGLNARKALTATAFSVLGVVCKFATVLVNVSVWDHHASPVGIFWLLVCISGGILYQQAMKNASFTPAKPEAEPVKYDPVDTEANAADAAETKDRD</sequence>
<dbReference type="InParanoid" id="A0A2R5GMG7"/>
<feature type="transmembrane region" description="Helical" evidence="6">
    <location>
        <begin position="182"/>
        <end position="203"/>
    </location>
</feature>
<name>A0A2R5GMG7_9STRA</name>
<evidence type="ECO:0000256" key="5">
    <source>
        <dbReference type="SAM" id="MobiDB-lite"/>
    </source>
</evidence>
<evidence type="ECO:0000256" key="4">
    <source>
        <dbReference type="ARBA" id="ARBA00023136"/>
    </source>
</evidence>
<evidence type="ECO:0000313" key="8">
    <source>
        <dbReference type="Proteomes" id="UP000241890"/>
    </source>
</evidence>
<keyword evidence="3 6" id="KW-1133">Transmembrane helix</keyword>
<reference evidence="7 8" key="1">
    <citation type="submission" date="2017-12" db="EMBL/GenBank/DDBJ databases">
        <title>Sequencing, de novo assembly and annotation of complete genome of a new Thraustochytrid species, strain FCC1311.</title>
        <authorList>
            <person name="Sedici K."/>
            <person name="Godart F."/>
            <person name="Aiese Cigliano R."/>
            <person name="Sanseverino W."/>
            <person name="Barakat M."/>
            <person name="Ortet P."/>
            <person name="Marechal E."/>
            <person name="Cagnac O."/>
            <person name="Amato A."/>
        </authorList>
    </citation>
    <scope>NUCLEOTIDE SEQUENCE [LARGE SCALE GENOMIC DNA]</scope>
</reference>
<feature type="transmembrane region" description="Helical" evidence="6">
    <location>
        <begin position="249"/>
        <end position="269"/>
    </location>
</feature>
<evidence type="ECO:0000313" key="7">
    <source>
        <dbReference type="EMBL" id="GBG29833.1"/>
    </source>
</evidence>
<keyword evidence="2 6" id="KW-0812">Transmembrane</keyword>
<dbReference type="AlphaFoldDB" id="A0A2R5GMG7"/>
<feature type="transmembrane region" description="Helical" evidence="6">
    <location>
        <begin position="127"/>
        <end position="144"/>
    </location>
</feature>
<keyword evidence="4 6" id="KW-0472">Membrane</keyword>
<feature type="transmembrane region" description="Helical" evidence="6">
    <location>
        <begin position="223"/>
        <end position="242"/>
    </location>
</feature>
<feature type="transmembrane region" description="Helical" evidence="6">
    <location>
        <begin position="275"/>
        <end position="294"/>
    </location>
</feature>
<organism evidence="7 8">
    <name type="scientific">Hondaea fermentalgiana</name>
    <dbReference type="NCBI Taxonomy" id="2315210"/>
    <lineage>
        <taxon>Eukaryota</taxon>
        <taxon>Sar</taxon>
        <taxon>Stramenopiles</taxon>
        <taxon>Bigyra</taxon>
        <taxon>Labyrinthulomycetes</taxon>
        <taxon>Thraustochytrida</taxon>
        <taxon>Thraustochytriidae</taxon>
        <taxon>Hondaea</taxon>
    </lineage>
</organism>
<evidence type="ECO:0000256" key="1">
    <source>
        <dbReference type="ARBA" id="ARBA00004141"/>
    </source>
</evidence>
<evidence type="ECO:0000256" key="6">
    <source>
        <dbReference type="SAM" id="Phobius"/>
    </source>
</evidence>
<evidence type="ECO:0000256" key="2">
    <source>
        <dbReference type="ARBA" id="ARBA00022692"/>
    </source>
</evidence>
<gene>
    <name evidence="7" type="ORF">FCC1311_060532</name>
</gene>
<feature type="transmembrane region" description="Helical" evidence="6">
    <location>
        <begin position="37"/>
        <end position="60"/>
    </location>
</feature>
<feature type="transmembrane region" description="Helical" evidence="6">
    <location>
        <begin position="72"/>
        <end position="94"/>
    </location>
</feature>
<proteinExistence type="predicted"/>
<feature type="region of interest" description="Disordered" evidence="5">
    <location>
        <begin position="308"/>
        <end position="334"/>
    </location>
</feature>
<dbReference type="OrthoDB" id="417037at2759"/>
<protein>
    <submittedName>
        <fullName evidence="7">GDP-mannose transporter GONST3</fullName>
    </submittedName>
</protein>